<evidence type="ECO:0000256" key="1">
    <source>
        <dbReference type="ARBA" id="ARBA00002994"/>
    </source>
</evidence>
<dbReference type="PANTHER" id="PTHR43459">
    <property type="entry name" value="ENOYL-COA HYDRATASE"/>
    <property type="match status" value="1"/>
</dbReference>
<protein>
    <submittedName>
        <fullName evidence="8">Enoyl-CoA hydratase</fullName>
        <ecNumber evidence="8">4.2.1.17</ecNumber>
    </submittedName>
</protein>
<dbReference type="SUPFAM" id="SSF52096">
    <property type="entry name" value="ClpP/crotonase"/>
    <property type="match status" value="2"/>
</dbReference>
<dbReference type="PANTHER" id="PTHR43459:SF1">
    <property type="entry name" value="EG:BACN32G11.4 PROTEIN"/>
    <property type="match status" value="1"/>
</dbReference>
<keyword evidence="3" id="KW-0276">Fatty acid metabolism</keyword>
<dbReference type="Gene3D" id="1.10.12.10">
    <property type="entry name" value="Lyase 2-enoyl-coa Hydratase, Chain A, domain 2"/>
    <property type="match status" value="1"/>
</dbReference>
<comment type="catalytic activity">
    <reaction evidence="5">
        <text>a 4-saturated-(3S)-3-hydroxyacyl-CoA = a (3E)-enoyl-CoA + H2O</text>
        <dbReference type="Rhea" id="RHEA:20724"/>
        <dbReference type="ChEBI" id="CHEBI:15377"/>
        <dbReference type="ChEBI" id="CHEBI:58521"/>
        <dbReference type="ChEBI" id="CHEBI:137480"/>
        <dbReference type="EC" id="4.2.1.17"/>
    </reaction>
</comment>
<dbReference type="Pfam" id="PF00378">
    <property type="entry name" value="ECH_1"/>
    <property type="match status" value="1"/>
</dbReference>
<evidence type="ECO:0000256" key="6">
    <source>
        <dbReference type="RuleBase" id="RU003707"/>
    </source>
</evidence>
<evidence type="ECO:0000256" key="7">
    <source>
        <dbReference type="SAM" id="MobiDB-lite"/>
    </source>
</evidence>
<comment type="similarity">
    <text evidence="2 6">Belongs to the enoyl-CoA hydratase/isomerase family.</text>
</comment>
<evidence type="ECO:0000313" key="9">
    <source>
        <dbReference type="Proteomes" id="UP000000492"/>
    </source>
</evidence>
<gene>
    <name evidence="8" type="primary">echA5</name>
    <name evidence="8" type="ordered locus">CRES_1601</name>
</gene>
<dbReference type="STRING" id="662755.CRES_1601"/>
<dbReference type="InterPro" id="IPR018376">
    <property type="entry name" value="Enoyl-CoA_hyd/isom_CS"/>
</dbReference>
<feature type="compositionally biased region" description="Polar residues" evidence="7">
    <location>
        <begin position="80"/>
        <end position="90"/>
    </location>
</feature>
<evidence type="ECO:0000313" key="8">
    <source>
        <dbReference type="EMBL" id="AEI09954.1"/>
    </source>
</evidence>
<dbReference type="Gene3D" id="3.30.300.220">
    <property type="match status" value="1"/>
</dbReference>
<dbReference type="PROSITE" id="PS00166">
    <property type="entry name" value="ENOYL_COA_HYDRATASE"/>
    <property type="match status" value="1"/>
</dbReference>
<accession>F8E083</accession>
<proteinExistence type="inferred from homology"/>
<reference evidence="8 9" key="1">
    <citation type="journal article" date="2012" name="BMC Genomics">
        <title>Complete genome sequence, lifestyle, and multi-drug resistance of the human pathogen Corynebacterium resistens DSM 45100 isolated from blood samples of a leukemia patient.</title>
        <authorList>
            <person name="Schroder J."/>
            <person name="Maus I."/>
            <person name="Meyer K."/>
            <person name="Wordemann S."/>
            <person name="Blom J."/>
            <person name="Jaenicke S."/>
            <person name="Schneider J."/>
            <person name="Trost E."/>
            <person name="Tauch A."/>
        </authorList>
    </citation>
    <scope>NUCLEOTIDE SEQUENCE [LARGE SCALE GENOMIC DNA]</scope>
    <source>
        <strain evidence="9">DSM 45100 / JCM 12819 / CCUG 50093 / GTC 2026 / SICGH 158</strain>
    </source>
</reference>
<organism evidence="8 9">
    <name type="scientific">Corynebacterium resistens (strain DSM 45100 / JCM 12819 / GTC 2026 / SICGH 158)</name>
    <dbReference type="NCBI Taxonomy" id="662755"/>
    <lineage>
        <taxon>Bacteria</taxon>
        <taxon>Bacillati</taxon>
        <taxon>Actinomycetota</taxon>
        <taxon>Actinomycetes</taxon>
        <taxon>Mycobacteriales</taxon>
        <taxon>Corynebacteriaceae</taxon>
        <taxon>Corynebacterium</taxon>
    </lineage>
</organism>
<dbReference type="AlphaFoldDB" id="F8E083"/>
<dbReference type="HOGENOM" id="CLU_009834_7_2_11"/>
<evidence type="ECO:0000256" key="5">
    <source>
        <dbReference type="ARBA" id="ARBA00023717"/>
    </source>
</evidence>
<evidence type="ECO:0000256" key="3">
    <source>
        <dbReference type="ARBA" id="ARBA00022832"/>
    </source>
</evidence>
<keyword evidence="8" id="KW-0456">Lyase</keyword>
<dbReference type="GO" id="GO:0018812">
    <property type="term" value="F:3-hydroxyacyl-CoA dehydratase activity"/>
    <property type="evidence" value="ECO:0007669"/>
    <property type="project" value="RHEA"/>
</dbReference>
<keyword evidence="9" id="KW-1185">Reference proteome</keyword>
<evidence type="ECO:0000256" key="4">
    <source>
        <dbReference type="ARBA" id="ARBA00023709"/>
    </source>
</evidence>
<dbReference type="eggNOG" id="COG1024">
    <property type="taxonomic scope" value="Bacteria"/>
</dbReference>
<dbReference type="InterPro" id="IPR014748">
    <property type="entry name" value="Enoyl-CoA_hydra_C"/>
</dbReference>
<keyword evidence="3" id="KW-0443">Lipid metabolism</keyword>
<sequence length="305" mass="32325">MLRLFSWAGSVKFMNSQLVHVDTHDGVRTITINRPDAFNSLNQELRHALRDAFTAAAEDSAAPRAGKNAQSEQGKPDPQNALSGQAQQAGQTPTVRAVIVRAEGKAFCSGQDLKEQLTHMREGAGMGKVVDEYNPMMAALVSIPVPVIAEISGPAAGAGWGIAMACDLRYMSTAASFKAAFTGVGLAADSGLSETLVQRLGRSKALEILLLDEKISATRAEQLDLVTGVVAPEELRSVVVSVASKFAKGPTAAYKEMKQLVNRPADVEKAADAEAAAQARLAETADHLEAITAFVEKRPANFRGI</sequence>
<dbReference type="Gene3D" id="3.90.226.10">
    <property type="entry name" value="2-enoyl-CoA Hydratase, Chain A, domain 1"/>
    <property type="match status" value="1"/>
</dbReference>
<dbReference type="KEGG" id="crd:CRES_1601"/>
<dbReference type="Proteomes" id="UP000000492">
    <property type="component" value="Chromosome"/>
</dbReference>
<evidence type="ECO:0000256" key="2">
    <source>
        <dbReference type="ARBA" id="ARBA00005254"/>
    </source>
</evidence>
<feature type="region of interest" description="Disordered" evidence="7">
    <location>
        <begin position="56"/>
        <end position="90"/>
    </location>
</feature>
<dbReference type="InterPro" id="IPR029045">
    <property type="entry name" value="ClpP/crotonase-like_dom_sf"/>
</dbReference>
<comment type="function">
    <text evidence="1">Could possibly oxidize fatty acids using specific components.</text>
</comment>
<dbReference type="GO" id="GO:0006631">
    <property type="term" value="P:fatty acid metabolic process"/>
    <property type="evidence" value="ECO:0007669"/>
    <property type="project" value="UniProtKB-KW"/>
</dbReference>
<dbReference type="CDD" id="cd06558">
    <property type="entry name" value="crotonase-like"/>
    <property type="match status" value="1"/>
</dbReference>
<dbReference type="EMBL" id="CP002857">
    <property type="protein sequence ID" value="AEI09954.1"/>
    <property type="molecule type" value="Genomic_DNA"/>
</dbReference>
<name>F8E083_CORRG</name>
<comment type="catalytic activity">
    <reaction evidence="4">
        <text>a (3S)-3-hydroxyacyl-CoA = a (2E)-enoyl-CoA + H2O</text>
        <dbReference type="Rhea" id="RHEA:16105"/>
        <dbReference type="ChEBI" id="CHEBI:15377"/>
        <dbReference type="ChEBI" id="CHEBI:57318"/>
        <dbReference type="ChEBI" id="CHEBI:58856"/>
        <dbReference type="EC" id="4.2.1.17"/>
    </reaction>
</comment>
<dbReference type="InterPro" id="IPR001753">
    <property type="entry name" value="Enoyl-CoA_hydra/iso"/>
</dbReference>
<dbReference type="EC" id="4.2.1.17" evidence="8"/>